<feature type="domain" description="DUF4190" evidence="2">
    <location>
        <begin position="36"/>
        <end position="103"/>
    </location>
</feature>
<name>I0ID71_PHYMF</name>
<feature type="transmembrane region" description="Helical" evidence="1">
    <location>
        <begin position="86"/>
        <end position="109"/>
    </location>
</feature>
<accession>I0ID71</accession>
<dbReference type="KEGG" id="phm:PSMK_10500"/>
<organism evidence="3 4">
    <name type="scientific">Phycisphaera mikurensis (strain NBRC 102666 / KCTC 22515 / FYK2301M01)</name>
    <dbReference type="NCBI Taxonomy" id="1142394"/>
    <lineage>
        <taxon>Bacteria</taxon>
        <taxon>Pseudomonadati</taxon>
        <taxon>Planctomycetota</taxon>
        <taxon>Phycisphaerae</taxon>
        <taxon>Phycisphaerales</taxon>
        <taxon>Phycisphaeraceae</taxon>
        <taxon>Phycisphaera</taxon>
    </lineage>
</organism>
<protein>
    <recommendedName>
        <fullName evidence="2">DUF4190 domain-containing protein</fullName>
    </recommendedName>
</protein>
<keyword evidence="1" id="KW-0812">Transmembrane</keyword>
<dbReference type="EMBL" id="AP012338">
    <property type="protein sequence ID" value="BAM03209.1"/>
    <property type="molecule type" value="Genomic_DNA"/>
</dbReference>
<evidence type="ECO:0000256" key="1">
    <source>
        <dbReference type="SAM" id="Phobius"/>
    </source>
</evidence>
<dbReference type="HOGENOM" id="CLU_986429_0_0_0"/>
<evidence type="ECO:0000313" key="4">
    <source>
        <dbReference type="Proteomes" id="UP000007881"/>
    </source>
</evidence>
<keyword evidence="1" id="KW-0472">Membrane</keyword>
<dbReference type="InterPro" id="IPR025241">
    <property type="entry name" value="DUF4190"/>
</dbReference>
<evidence type="ECO:0000259" key="2">
    <source>
        <dbReference type="Pfam" id="PF13828"/>
    </source>
</evidence>
<gene>
    <name evidence="3" type="ordered locus">PSMK_10500</name>
</gene>
<keyword evidence="1" id="KW-1133">Transmembrane helix</keyword>
<keyword evidence="4" id="KW-1185">Reference proteome</keyword>
<feature type="transmembrane region" description="Helical" evidence="1">
    <location>
        <begin position="41"/>
        <end position="74"/>
    </location>
</feature>
<dbReference type="Proteomes" id="UP000007881">
    <property type="component" value="Chromosome"/>
</dbReference>
<dbReference type="Pfam" id="PF13828">
    <property type="entry name" value="DUF4190"/>
    <property type="match status" value="1"/>
</dbReference>
<proteinExistence type="predicted"/>
<reference evidence="3 4" key="1">
    <citation type="submission" date="2012-02" db="EMBL/GenBank/DDBJ databases">
        <title>Complete genome sequence of Phycisphaera mikurensis NBRC 102666.</title>
        <authorList>
            <person name="Ankai A."/>
            <person name="Hosoyama A."/>
            <person name="Terui Y."/>
            <person name="Sekine M."/>
            <person name="Fukai R."/>
            <person name="Kato Y."/>
            <person name="Nakamura S."/>
            <person name="Yamada-Narita S."/>
            <person name="Kawakoshi A."/>
            <person name="Fukunaga Y."/>
            <person name="Yamazaki S."/>
            <person name="Fujita N."/>
        </authorList>
    </citation>
    <scope>NUCLEOTIDE SEQUENCE [LARGE SCALE GENOMIC DNA]</scope>
    <source>
        <strain evidence="4">NBRC 102666 / KCTC 22515 / FYK2301M01</strain>
    </source>
</reference>
<evidence type="ECO:0000313" key="3">
    <source>
        <dbReference type="EMBL" id="BAM03209.1"/>
    </source>
</evidence>
<dbReference type="AlphaFoldDB" id="I0ID71"/>
<sequence length="282" mass="28670">MDRRDEEFLSRRGLDDRFDRSEHAEREATRPGTSRLAIASLALGIVGLVTACFLVGVPIGVVAVVLGVVALFRVGRPGQRAGGRGLAVAGVVLGSITTLLAVAIGVAMVGPVVEITRSAVQQAEATQQARALAEAIQRATDDAGPGAARVTDPAALLAGGHLPDPAVFLTPSGPAAELPAGFAALPLEQQARFLRVHASLIPVPLPADASPDAIAVFSVPNLWPALEQLALAAPGQTAGTFVVATAGGSPRVEADADAVAASVRTSTGKRLAEVVADFRRGG</sequence>
<dbReference type="RefSeq" id="WP_014436428.1">
    <property type="nucleotide sequence ID" value="NC_017080.1"/>
</dbReference>
<dbReference type="STRING" id="1142394.PSMK_10500"/>